<keyword evidence="2" id="KW-1185">Reference proteome</keyword>
<evidence type="ECO:0000313" key="1">
    <source>
        <dbReference type="EMBL" id="AQP46445.1"/>
    </source>
</evidence>
<dbReference type="Proteomes" id="UP000188145">
    <property type="component" value="Chromosome"/>
</dbReference>
<reference evidence="2" key="1">
    <citation type="submission" date="2017-02" db="EMBL/GenBank/DDBJ databases">
        <title>Tessaracoccus aquaemaris sp. nov., isolated from the intestine of a Korean rockfish, Sebastes schlegelii, in a marine aquaculture pond.</title>
        <authorList>
            <person name="Tak E.J."/>
            <person name="Bae J.-W."/>
        </authorList>
    </citation>
    <scope>NUCLEOTIDE SEQUENCE [LARGE SCALE GENOMIC DNA]</scope>
    <source>
        <strain evidence="2">NSG39</strain>
    </source>
</reference>
<evidence type="ECO:0000313" key="2">
    <source>
        <dbReference type="Proteomes" id="UP000188145"/>
    </source>
</evidence>
<dbReference type="OrthoDB" id="32458at2"/>
<dbReference type="STRING" id="1332264.BW730_01620"/>
<dbReference type="KEGG" id="tes:BW730_01620"/>
<dbReference type="EMBL" id="CP019606">
    <property type="protein sequence ID" value="AQP46445.1"/>
    <property type="molecule type" value="Genomic_DNA"/>
</dbReference>
<dbReference type="AlphaFoldDB" id="A0A1Q2CK73"/>
<dbReference type="RefSeq" id="WP_077684776.1">
    <property type="nucleotide sequence ID" value="NZ_CP019606.1"/>
</dbReference>
<protein>
    <recommendedName>
        <fullName evidence="3">YdhG-like domain-containing protein</fullName>
    </recommendedName>
</protein>
<accession>A0A1Q2CK73</accession>
<name>A0A1Q2CK73_9ACTN</name>
<gene>
    <name evidence="1" type="ORF">BW730_01620</name>
</gene>
<organism evidence="1 2">
    <name type="scientific">Tessaracoccus aquimaris</name>
    <dbReference type="NCBI Taxonomy" id="1332264"/>
    <lineage>
        <taxon>Bacteria</taxon>
        <taxon>Bacillati</taxon>
        <taxon>Actinomycetota</taxon>
        <taxon>Actinomycetes</taxon>
        <taxon>Propionibacteriales</taxon>
        <taxon>Propionibacteriaceae</taxon>
        <taxon>Tessaracoccus</taxon>
    </lineage>
</organism>
<proteinExistence type="predicted"/>
<sequence>MAKSTETAGFSAEEKAAMKERAAELRAEKRAKDKAAISEAALAEKIAELPDADRALAERIQALVKQVAPDLVGKTYYGMPAWANAEGDNVVFLQPSSKFDLRYSTLGFEQAAKLDEGTMWATSYAITTLSEADEKRVIELVTRAIG</sequence>
<evidence type="ECO:0008006" key="3">
    <source>
        <dbReference type="Google" id="ProtNLM"/>
    </source>
</evidence>
<dbReference type="SUPFAM" id="SSF159888">
    <property type="entry name" value="YdhG-like"/>
    <property type="match status" value="1"/>
</dbReference>